<evidence type="ECO:0000256" key="8">
    <source>
        <dbReference type="ARBA" id="ARBA00022801"/>
    </source>
</evidence>
<dbReference type="AlphaFoldDB" id="A0AAN7PUS4"/>
<dbReference type="Gene3D" id="2.60.40.1180">
    <property type="entry name" value="Golgi alpha-mannosidase II"/>
    <property type="match status" value="1"/>
</dbReference>
<comment type="subunit">
    <text evidence="5">Monomer.</text>
</comment>
<evidence type="ECO:0000256" key="14">
    <source>
        <dbReference type="RuleBase" id="RU003615"/>
    </source>
</evidence>
<name>A0AAN7PUS4_9COLE</name>
<protein>
    <recommendedName>
        <fullName evidence="6 15">Alpha-amylase</fullName>
        <ecNumber evidence="6 15">3.2.1.1</ecNumber>
    </recommendedName>
</protein>
<dbReference type="InterPro" id="IPR006046">
    <property type="entry name" value="Alpha_amylase"/>
</dbReference>
<organism evidence="19 20">
    <name type="scientific">Aquatica leii</name>
    <dbReference type="NCBI Taxonomy" id="1421715"/>
    <lineage>
        <taxon>Eukaryota</taxon>
        <taxon>Metazoa</taxon>
        <taxon>Ecdysozoa</taxon>
        <taxon>Arthropoda</taxon>
        <taxon>Hexapoda</taxon>
        <taxon>Insecta</taxon>
        <taxon>Pterygota</taxon>
        <taxon>Neoptera</taxon>
        <taxon>Endopterygota</taxon>
        <taxon>Coleoptera</taxon>
        <taxon>Polyphaga</taxon>
        <taxon>Elateriformia</taxon>
        <taxon>Elateroidea</taxon>
        <taxon>Lampyridae</taxon>
        <taxon>Luciolinae</taxon>
        <taxon>Aquatica</taxon>
    </lineage>
</organism>
<keyword evidence="11" id="KW-0868">Chloride</keyword>
<dbReference type="InterPro" id="IPR006048">
    <property type="entry name" value="A-amylase/branching_C"/>
</dbReference>
<keyword evidence="7" id="KW-0479">Metal-binding</keyword>
<keyword evidence="16" id="KW-0732">Signal</keyword>
<gene>
    <name evidence="19" type="ORF">RN001_012774</name>
</gene>
<comment type="caution">
    <text evidence="19">The sequence shown here is derived from an EMBL/GenBank/DDBJ whole genome shotgun (WGS) entry which is preliminary data.</text>
</comment>
<keyword evidence="10" id="KW-1015">Disulfide bond</keyword>
<evidence type="ECO:0000256" key="11">
    <source>
        <dbReference type="ARBA" id="ARBA00023214"/>
    </source>
</evidence>
<dbReference type="SMART" id="SM00642">
    <property type="entry name" value="Aamy"/>
    <property type="match status" value="1"/>
</dbReference>
<evidence type="ECO:0000313" key="19">
    <source>
        <dbReference type="EMBL" id="KAK4876352.1"/>
    </source>
</evidence>
<dbReference type="EC" id="3.2.1.1" evidence="6 15"/>
<dbReference type="PRINTS" id="PR00110">
    <property type="entry name" value="ALPHAAMYLASE"/>
</dbReference>
<dbReference type="Gene3D" id="3.20.20.80">
    <property type="entry name" value="Glycosidases"/>
    <property type="match status" value="1"/>
</dbReference>
<comment type="catalytic activity">
    <reaction evidence="1 15">
        <text>Endohydrolysis of (1-&gt;4)-alpha-D-glucosidic linkages in polysaccharides containing three or more (1-&gt;4)-alpha-linked D-glucose units.</text>
        <dbReference type="EC" id="3.2.1.1"/>
    </reaction>
</comment>
<evidence type="ECO:0000256" key="15">
    <source>
        <dbReference type="RuleBase" id="RU361134"/>
    </source>
</evidence>
<evidence type="ECO:0000256" key="6">
    <source>
        <dbReference type="ARBA" id="ARBA00012595"/>
    </source>
</evidence>
<dbReference type="GO" id="GO:0046872">
    <property type="term" value="F:metal ion binding"/>
    <property type="evidence" value="ECO:0007669"/>
    <property type="project" value="UniProtKB-KW"/>
</dbReference>
<keyword evidence="8 15" id="KW-0378">Hydrolase</keyword>
<feature type="signal peptide" evidence="16">
    <location>
        <begin position="1"/>
        <end position="22"/>
    </location>
</feature>
<evidence type="ECO:0000256" key="13">
    <source>
        <dbReference type="ARBA" id="ARBA00023295"/>
    </source>
</evidence>
<dbReference type="Pfam" id="PF02806">
    <property type="entry name" value="Alpha-amylase_C"/>
    <property type="match status" value="1"/>
</dbReference>
<dbReference type="InterPro" id="IPR006047">
    <property type="entry name" value="GH13_cat_dom"/>
</dbReference>
<evidence type="ECO:0000256" key="5">
    <source>
        <dbReference type="ARBA" id="ARBA00011245"/>
    </source>
</evidence>
<keyword evidence="13 15" id="KW-0326">Glycosidase</keyword>
<evidence type="ECO:0000256" key="2">
    <source>
        <dbReference type="ARBA" id="ARBA00001913"/>
    </source>
</evidence>
<evidence type="ECO:0000256" key="16">
    <source>
        <dbReference type="SAM" id="SignalP"/>
    </source>
</evidence>
<dbReference type="Pfam" id="PF00128">
    <property type="entry name" value="Alpha-amylase"/>
    <property type="match status" value="1"/>
</dbReference>
<comment type="similarity">
    <text evidence="4 14">Belongs to the glycosyl hydrolase 13 family.</text>
</comment>
<dbReference type="PANTHER" id="PTHR43447">
    <property type="entry name" value="ALPHA-AMYLASE"/>
    <property type="match status" value="1"/>
</dbReference>
<feature type="domain" description="Glycosyl hydrolase family 13 catalytic" evidence="18">
    <location>
        <begin position="33"/>
        <end position="403"/>
    </location>
</feature>
<reference evidence="20" key="1">
    <citation type="submission" date="2023-01" db="EMBL/GenBank/DDBJ databases">
        <title>Key to firefly adult light organ development and bioluminescence: homeobox transcription factors regulate luciferase expression and transportation to peroxisome.</title>
        <authorList>
            <person name="Fu X."/>
        </authorList>
    </citation>
    <scope>NUCLEOTIDE SEQUENCE [LARGE SCALE GENOMIC DNA]</scope>
</reference>
<evidence type="ECO:0000259" key="18">
    <source>
        <dbReference type="SMART" id="SM00642"/>
    </source>
</evidence>
<evidence type="ECO:0000256" key="4">
    <source>
        <dbReference type="ARBA" id="ARBA00008061"/>
    </source>
</evidence>
<evidence type="ECO:0000256" key="3">
    <source>
        <dbReference type="ARBA" id="ARBA00001923"/>
    </source>
</evidence>
<dbReference type="InterPro" id="IPR013780">
    <property type="entry name" value="Glyco_hydro_b"/>
</dbReference>
<evidence type="ECO:0000256" key="12">
    <source>
        <dbReference type="ARBA" id="ARBA00023277"/>
    </source>
</evidence>
<evidence type="ECO:0000259" key="17">
    <source>
        <dbReference type="SMART" id="SM00632"/>
    </source>
</evidence>
<dbReference type="Proteomes" id="UP001353858">
    <property type="component" value="Unassembled WGS sequence"/>
</dbReference>
<dbReference type="SUPFAM" id="SSF51011">
    <property type="entry name" value="Glycosyl hydrolase domain"/>
    <property type="match status" value="1"/>
</dbReference>
<keyword evidence="12 15" id="KW-0119">Carbohydrate metabolism</keyword>
<proteinExistence type="inferred from homology"/>
<keyword evidence="9" id="KW-0106">Calcium</keyword>
<keyword evidence="20" id="KW-1185">Reference proteome</keyword>
<dbReference type="SMART" id="SM00632">
    <property type="entry name" value="Aamy_C"/>
    <property type="match status" value="1"/>
</dbReference>
<dbReference type="EMBL" id="JARPUR010000005">
    <property type="protein sequence ID" value="KAK4876352.1"/>
    <property type="molecule type" value="Genomic_DNA"/>
</dbReference>
<dbReference type="CDD" id="cd11317">
    <property type="entry name" value="AmyAc_bac_euk_AmyA"/>
    <property type="match status" value="1"/>
</dbReference>
<dbReference type="GO" id="GO:0004556">
    <property type="term" value="F:alpha-amylase activity"/>
    <property type="evidence" value="ECO:0007669"/>
    <property type="project" value="UniProtKB-UniRule"/>
</dbReference>
<dbReference type="InterPro" id="IPR017853">
    <property type="entry name" value="GH"/>
</dbReference>
<dbReference type="SUPFAM" id="SSF51445">
    <property type="entry name" value="(Trans)glycosidases"/>
    <property type="match status" value="1"/>
</dbReference>
<evidence type="ECO:0000313" key="20">
    <source>
        <dbReference type="Proteomes" id="UP001353858"/>
    </source>
</evidence>
<comment type="cofactor">
    <cofactor evidence="3">
        <name>chloride</name>
        <dbReference type="ChEBI" id="CHEBI:17996"/>
    </cofactor>
</comment>
<feature type="chain" id="PRO_5043012435" description="Alpha-amylase" evidence="16">
    <location>
        <begin position="23"/>
        <end position="505"/>
    </location>
</feature>
<feature type="domain" description="Alpha-amylase C-terminal" evidence="17">
    <location>
        <begin position="412"/>
        <end position="501"/>
    </location>
</feature>
<evidence type="ECO:0000256" key="10">
    <source>
        <dbReference type="ARBA" id="ARBA00023157"/>
    </source>
</evidence>
<sequence>MQIVQVLCTLLVIFNFNTFSWAQKNPHWIKNRNSIVHLFEWKWKDIANECETFLQQKGYGGVQISPPNENIIVPKRPWWERYQPISYKLETRSGNEHDFLDMTTRCNAVGVRIYADVVLNHMSKNPETSTATGTGGSTADPINLNFPAVPYTSSHFHQPCKINNYHDSDNVRNCQLDGLKDLNQADGYVREKIINFLNHLIDLGVAGFRIDAAKHMSPSDLQYILNKIKNLNTDFGFDQNTRPFIYQEVIDLGGEAISKNSYKHLGVVTEFRHSAEIGRIFRSRDKLSHLQNWGPAWDFLSSGDALIFVDNHDNQRGHGAGGENILTYKNGKQYKMASAFMLAYPYGITRIMSSYDFEDRDQGPPQNELGNILSPIINPDGTCGNGWVCEHRWRQIYNMIDFKNVVLNTGLNDWWSNGDRQIAFCRGGKGFVAFTNSGDLKQTLQTCLPPGVYCDVISGNLGKDKKSCTGKTIHVGADGKGLIEIKSDEEDGVLAIHENSKLHVS</sequence>
<comment type="cofactor">
    <cofactor evidence="2">
        <name>Ca(2+)</name>
        <dbReference type="ChEBI" id="CHEBI:29108"/>
    </cofactor>
</comment>
<dbReference type="GO" id="GO:0005975">
    <property type="term" value="P:carbohydrate metabolic process"/>
    <property type="evidence" value="ECO:0007669"/>
    <property type="project" value="InterPro"/>
</dbReference>
<evidence type="ECO:0000256" key="1">
    <source>
        <dbReference type="ARBA" id="ARBA00000548"/>
    </source>
</evidence>
<dbReference type="InterPro" id="IPR031319">
    <property type="entry name" value="A-amylase_C"/>
</dbReference>
<evidence type="ECO:0000256" key="7">
    <source>
        <dbReference type="ARBA" id="ARBA00022723"/>
    </source>
</evidence>
<accession>A0AAN7PUS4</accession>
<evidence type="ECO:0000256" key="9">
    <source>
        <dbReference type="ARBA" id="ARBA00022837"/>
    </source>
</evidence>